<dbReference type="EMBL" id="CP011310">
    <property type="protein sequence ID" value="AKQ41542.2"/>
    <property type="molecule type" value="Genomic_DNA"/>
</dbReference>
<reference evidence="2 3" key="1">
    <citation type="journal article" date="2015" name="Int. J. Syst. Evol. Microbiol.">
        <title>Erythrobacter atlanticus sp. nov., a bacterium from ocean sediment able to degrade polycyclic aromatic hydrocarbons.</title>
        <authorList>
            <person name="Zhuang L."/>
            <person name="Liu Y."/>
            <person name="Wang L."/>
            <person name="Wang W."/>
            <person name="Shao Z."/>
        </authorList>
    </citation>
    <scope>NUCLEOTIDE SEQUENCE [LARGE SCALE GENOMIC DNA]</scope>
    <source>
        <strain evidence="3">s21-N3</strain>
    </source>
</reference>
<evidence type="ECO:0000313" key="2">
    <source>
        <dbReference type="EMBL" id="AKQ41542.2"/>
    </source>
</evidence>
<dbReference type="Pfam" id="PF13471">
    <property type="entry name" value="Transglut_core3"/>
    <property type="match status" value="1"/>
</dbReference>
<dbReference type="KEGG" id="ery:CP97_05165"/>
<keyword evidence="3" id="KW-1185">Reference proteome</keyword>
<evidence type="ECO:0000313" key="3">
    <source>
        <dbReference type="Proteomes" id="UP000059113"/>
    </source>
</evidence>
<dbReference type="Proteomes" id="UP000059113">
    <property type="component" value="Chromosome"/>
</dbReference>
<protein>
    <recommendedName>
        <fullName evidence="1">Microcin J25-processing protein McjB C-terminal domain-containing protein</fullName>
    </recommendedName>
</protein>
<evidence type="ECO:0000259" key="1">
    <source>
        <dbReference type="Pfam" id="PF13471"/>
    </source>
</evidence>
<name>A0A0H4VA75_9SPHN</name>
<gene>
    <name evidence="2" type="ORF">CP97_05165</name>
</gene>
<dbReference type="AlphaFoldDB" id="A0A0H4VA75"/>
<dbReference type="STRING" id="1648404.CP97_05165"/>
<dbReference type="NCBIfam" id="NF033537">
    <property type="entry name" value="lasso_biosyn_B2"/>
    <property type="match status" value="1"/>
</dbReference>
<accession>A0A0H4VA75</accession>
<dbReference type="InterPro" id="IPR053521">
    <property type="entry name" value="McjB-like"/>
</dbReference>
<dbReference type="InterPro" id="IPR032708">
    <property type="entry name" value="McjB_C"/>
</dbReference>
<proteinExistence type="predicted"/>
<reference evidence="3" key="2">
    <citation type="submission" date="2015-04" db="EMBL/GenBank/DDBJ databases">
        <title>The complete genome sequence of Erythrobacter sp. s21-N3.</title>
        <authorList>
            <person name="Zhuang L."/>
            <person name="Liu Y."/>
            <person name="Shao Z."/>
        </authorList>
    </citation>
    <scope>NUCLEOTIDE SEQUENCE [LARGE SCALE GENOMIC DNA]</scope>
    <source>
        <strain evidence="3">s21-N3</strain>
    </source>
</reference>
<organism evidence="2 3">
    <name type="scientific">Aurantiacibacter atlanticus</name>
    <dbReference type="NCBI Taxonomy" id="1648404"/>
    <lineage>
        <taxon>Bacteria</taxon>
        <taxon>Pseudomonadati</taxon>
        <taxon>Pseudomonadota</taxon>
        <taxon>Alphaproteobacteria</taxon>
        <taxon>Sphingomonadales</taxon>
        <taxon>Erythrobacteraceae</taxon>
        <taxon>Aurantiacibacter</taxon>
    </lineage>
</organism>
<feature type="domain" description="Microcin J25-processing protein McjB C-terminal" evidence="1">
    <location>
        <begin position="4"/>
        <end position="79"/>
    </location>
</feature>
<sequence length="80" mass="8810">MVLELSWVLPRVAYRMPFRSDCLVQAMAAQDWLLEQGIASSIVIGVVGGEGRAFESHAWLTYGREIVTGGDVEAYRPILG</sequence>